<dbReference type="AlphaFoldDB" id="A0A9X6RMM5"/>
<dbReference type="GO" id="GO:0004714">
    <property type="term" value="F:transmembrane receptor protein tyrosine kinase activity"/>
    <property type="evidence" value="ECO:0007669"/>
    <property type="project" value="TreeGrafter"/>
</dbReference>
<dbReference type="EMBL" id="MTYJ01000302">
    <property type="protein sequence ID" value="OWA53092.1"/>
    <property type="molecule type" value="Genomic_DNA"/>
</dbReference>
<dbReference type="SUPFAM" id="SSF56112">
    <property type="entry name" value="Protein kinase-like (PK-like)"/>
    <property type="match status" value="1"/>
</dbReference>
<dbReference type="SUPFAM" id="SSF51110">
    <property type="entry name" value="alpha-D-mannose-specific plant lectins"/>
    <property type="match status" value="1"/>
</dbReference>
<dbReference type="Gene3D" id="2.90.10.30">
    <property type="match status" value="1"/>
</dbReference>
<keyword evidence="3" id="KW-1133">Transmembrane helix</keyword>
<reference evidence="7" key="1">
    <citation type="submission" date="2017-01" db="EMBL/GenBank/DDBJ databases">
        <title>Comparative genomics of anhydrobiosis in the tardigrade Hypsibius dujardini.</title>
        <authorList>
            <person name="Yoshida Y."/>
            <person name="Koutsovoulos G."/>
            <person name="Laetsch D."/>
            <person name="Stevens L."/>
            <person name="Kumar S."/>
            <person name="Horikawa D."/>
            <person name="Ishino K."/>
            <person name="Komine S."/>
            <person name="Tomita M."/>
            <person name="Blaxter M."/>
            <person name="Arakawa K."/>
        </authorList>
    </citation>
    <scope>NUCLEOTIDE SEQUENCE [LARGE SCALE GENOMIC DNA]</scope>
    <source>
        <strain evidence="7">Z151</strain>
    </source>
</reference>
<dbReference type="CDD" id="cd12087">
    <property type="entry name" value="TM_EGFR-like"/>
    <property type="match status" value="1"/>
</dbReference>
<evidence type="ECO:0000256" key="1">
    <source>
        <dbReference type="ARBA" id="ARBA00004167"/>
    </source>
</evidence>
<evidence type="ECO:0000256" key="3">
    <source>
        <dbReference type="SAM" id="Phobius"/>
    </source>
</evidence>
<sequence>MQADEFALYNSEKVLVWDSGTAGRKFADLQFHADGDVVLYRECDGAAIFSFKKEVIFLRTMDFLHQFGISTHGDLEAYGLNGAVTTLRSVTKRMQWDTTDGADLRLHDDCILCIYRNGICLWISSGFSYSCPLVNSTEPAAVSFLSEHQSVAPQRMFNASRQPAELKMESTGDLVVYRVCDNQSIWSSASSFAYMDNITNPQSVVMQENGNLAINRLDGLLVWSSGTFSPRFAGARLRLDDTGALCIFTDKDCLWESGGFALCQPLPSPTFEKAEEVLQPGVILSVNGSVTRQGACQLTVHPNGNLMLSRICDDAVIFSVRHGVGFTDNLGWSQDAYVGGFSLNQFGNLIRNYRDKTFMLYSFNDIRRLFNGTATGANLRLRSDCRMCLFKAGACLWTAHAFTYPCLGGKVPLTETENLPVTGSPIVSVGVGVGCAVIVLLIIGLLMWFYRRRQLQTRRMYKNNKNFANTFALELAGLGGDNDELKAVCSEYVTLLNVPMDHLELDDVILGKGEFGIVYKGLAHDLPTVSKSPIIVAVKMFTGSAERRKLEFVGEVETMIKCGRHANIVNILGIVCHGRPYLLLEYCSNGSLSSFLKDRRLSFYSHLDESS</sequence>
<dbReference type="InterPro" id="IPR001480">
    <property type="entry name" value="Bulb-type_lectin_dom"/>
</dbReference>
<feature type="transmembrane region" description="Helical" evidence="3">
    <location>
        <begin position="426"/>
        <end position="450"/>
    </location>
</feature>
<organism evidence="6 7">
    <name type="scientific">Hypsibius exemplaris</name>
    <name type="common">Freshwater tardigrade</name>
    <dbReference type="NCBI Taxonomy" id="2072580"/>
    <lineage>
        <taxon>Eukaryota</taxon>
        <taxon>Metazoa</taxon>
        <taxon>Ecdysozoa</taxon>
        <taxon>Tardigrada</taxon>
        <taxon>Eutardigrada</taxon>
        <taxon>Parachela</taxon>
        <taxon>Hypsibioidea</taxon>
        <taxon>Hypsibiidae</taxon>
        <taxon>Hypsibius</taxon>
    </lineage>
</organism>
<comment type="caution">
    <text evidence="6">The sequence shown here is derived from an EMBL/GenBank/DDBJ whole genome shotgun (WGS) entry which is preliminary data.</text>
</comment>
<feature type="domain" description="Bulb-type lectin" evidence="5">
    <location>
        <begin position="142"/>
        <end position="260"/>
    </location>
</feature>
<evidence type="ECO:0008006" key="8">
    <source>
        <dbReference type="Google" id="ProtNLM"/>
    </source>
</evidence>
<evidence type="ECO:0000256" key="2">
    <source>
        <dbReference type="PROSITE-ProRule" id="PRU10141"/>
    </source>
</evidence>
<keyword evidence="2" id="KW-0547">Nucleotide-binding</keyword>
<dbReference type="PANTHER" id="PTHR24416:SF583">
    <property type="entry name" value="RECEPTOR PROTEIN-TYROSINE KINASE"/>
    <property type="match status" value="1"/>
</dbReference>
<keyword evidence="3" id="KW-0472">Membrane</keyword>
<dbReference type="InterPro" id="IPR050122">
    <property type="entry name" value="RTK"/>
</dbReference>
<dbReference type="InterPro" id="IPR011009">
    <property type="entry name" value="Kinase-like_dom_sf"/>
</dbReference>
<dbReference type="InterPro" id="IPR036426">
    <property type="entry name" value="Bulb-type_lectin_dom_sf"/>
</dbReference>
<dbReference type="PROSITE" id="PS50927">
    <property type="entry name" value="BULB_LECTIN"/>
    <property type="match status" value="1"/>
</dbReference>
<dbReference type="InterPro" id="IPR017441">
    <property type="entry name" value="Protein_kinase_ATP_BS"/>
</dbReference>
<evidence type="ECO:0000313" key="7">
    <source>
        <dbReference type="Proteomes" id="UP000192578"/>
    </source>
</evidence>
<protein>
    <recommendedName>
        <fullName evidence="8">Protein kinase domain-containing protein</fullName>
    </recommendedName>
</protein>
<dbReference type="OrthoDB" id="1884773at2759"/>
<dbReference type="InterPro" id="IPR000719">
    <property type="entry name" value="Prot_kinase_dom"/>
</dbReference>
<dbReference type="PROSITE" id="PS00107">
    <property type="entry name" value="PROTEIN_KINASE_ATP"/>
    <property type="match status" value="1"/>
</dbReference>
<dbReference type="PANTHER" id="PTHR24416">
    <property type="entry name" value="TYROSINE-PROTEIN KINASE RECEPTOR"/>
    <property type="match status" value="1"/>
</dbReference>
<evidence type="ECO:0000259" key="5">
    <source>
        <dbReference type="PROSITE" id="PS50927"/>
    </source>
</evidence>
<feature type="binding site" evidence="2">
    <location>
        <position position="539"/>
    </location>
    <ligand>
        <name>ATP</name>
        <dbReference type="ChEBI" id="CHEBI:30616"/>
    </ligand>
</feature>
<dbReference type="PROSITE" id="PS50011">
    <property type="entry name" value="PROTEIN_KINASE_DOM"/>
    <property type="match status" value="1"/>
</dbReference>
<dbReference type="GO" id="GO:0005524">
    <property type="term" value="F:ATP binding"/>
    <property type="evidence" value="ECO:0007669"/>
    <property type="project" value="UniProtKB-UniRule"/>
</dbReference>
<dbReference type="InterPro" id="IPR001245">
    <property type="entry name" value="Ser-Thr/Tyr_kinase_cat_dom"/>
</dbReference>
<feature type="domain" description="Protein kinase" evidence="4">
    <location>
        <begin position="504"/>
        <end position="611"/>
    </location>
</feature>
<proteinExistence type="predicted"/>
<dbReference type="Proteomes" id="UP000192578">
    <property type="component" value="Unassembled WGS sequence"/>
</dbReference>
<dbReference type="GO" id="GO:0005886">
    <property type="term" value="C:plasma membrane"/>
    <property type="evidence" value="ECO:0007669"/>
    <property type="project" value="TreeGrafter"/>
</dbReference>
<comment type="subcellular location">
    <subcellularLocation>
        <location evidence="1">Membrane</location>
        <topology evidence="1">Single-pass membrane protein</topology>
    </subcellularLocation>
</comment>
<dbReference type="Gene3D" id="3.30.200.20">
    <property type="entry name" value="Phosphorylase Kinase, domain 1"/>
    <property type="match status" value="1"/>
</dbReference>
<accession>A0A9X6RMM5</accession>
<keyword evidence="7" id="KW-1185">Reference proteome</keyword>
<keyword evidence="2" id="KW-0067">ATP-binding</keyword>
<gene>
    <name evidence="6" type="ORF">BV898_17526</name>
</gene>
<evidence type="ECO:0000259" key="4">
    <source>
        <dbReference type="PROSITE" id="PS50011"/>
    </source>
</evidence>
<dbReference type="GO" id="GO:0007169">
    <property type="term" value="P:cell surface receptor protein tyrosine kinase signaling pathway"/>
    <property type="evidence" value="ECO:0007669"/>
    <property type="project" value="TreeGrafter"/>
</dbReference>
<dbReference type="GO" id="GO:0043235">
    <property type="term" value="C:receptor complex"/>
    <property type="evidence" value="ECO:0007669"/>
    <property type="project" value="TreeGrafter"/>
</dbReference>
<dbReference type="Gene3D" id="2.90.10.10">
    <property type="entry name" value="Bulb-type lectin domain"/>
    <property type="match status" value="1"/>
</dbReference>
<name>A0A9X6RMM5_HYPEX</name>
<evidence type="ECO:0000313" key="6">
    <source>
        <dbReference type="EMBL" id="OWA53092.1"/>
    </source>
</evidence>
<keyword evidence="3" id="KW-0812">Transmembrane</keyword>
<dbReference type="Pfam" id="PF07714">
    <property type="entry name" value="PK_Tyr_Ser-Thr"/>
    <property type="match status" value="1"/>
</dbReference>